<evidence type="ECO:0000256" key="1">
    <source>
        <dbReference type="SAM" id="MobiDB-lite"/>
    </source>
</evidence>
<gene>
    <name evidence="2" type="ORF">T12_15119</name>
</gene>
<sequence>MLKPDIQYTIKLSKPQHYSAAKADLGAMEDGPHIVRHQTKAPPRTFGAPPRLAERFDCR</sequence>
<protein>
    <submittedName>
        <fullName evidence="2">Uncharacterized protein</fullName>
    </submittedName>
</protein>
<organism evidence="2 3">
    <name type="scientific">Trichinella patagoniensis</name>
    <dbReference type="NCBI Taxonomy" id="990121"/>
    <lineage>
        <taxon>Eukaryota</taxon>
        <taxon>Metazoa</taxon>
        <taxon>Ecdysozoa</taxon>
        <taxon>Nematoda</taxon>
        <taxon>Enoplea</taxon>
        <taxon>Dorylaimia</taxon>
        <taxon>Trichinellida</taxon>
        <taxon>Trichinellidae</taxon>
        <taxon>Trichinella</taxon>
    </lineage>
</organism>
<dbReference type="AlphaFoldDB" id="A0A0V0Z9U2"/>
<accession>A0A0V0Z9U2</accession>
<evidence type="ECO:0000313" key="3">
    <source>
        <dbReference type="Proteomes" id="UP000054783"/>
    </source>
</evidence>
<reference evidence="2 3" key="1">
    <citation type="submission" date="2015-01" db="EMBL/GenBank/DDBJ databases">
        <title>Evolution of Trichinella species and genotypes.</title>
        <authorList>
            <person name="Korhonen P.K."/>
            <person name="Edoardo P."/>
            <person name="Giuseppe L.R."/>
            <person name="Gasser R.B."/>
        </authorList>
    </citation>
    <scope>NUCLEOTIDE SEQUENCE [LARGE SCALE GENOMIC DNA]</scope>
    <source>
        <strain evidence="2">ISS2496</strain>
    </source>
</reference>
<dbReference type="Proteomes" id="UP000054783">
    <property type="component" value="Unassembled WGS sequence"/>
</dbReference>
<comment type="caution">
    <text evidence="2">The sequence shown here is derived from an EMBL/GenBank/DDBJ whole genome shotgun (WGS) entry which is preliminary data.</text>
</comment>
<name>A0A0V0Z9U2_9BILA</name>
<proteinExistence type="predicted"/>
<feature type="region of interest" description="Disordered" evidence="1">
    <location>
        <begin position="36"/>
        <end position="59"/>
    </location>
</feature>
<evidence type="ECO:0000313" key="2">
    <source>
        <dbReference type="EMBL" id="KRY09185.1"/>
    </source>
</evidence>
<keyword evidence="3" id="KW-1185">Reference proteome</keyword>
<dbReference type="EMBL" id="JYDQ01000285">
    <property type="protein sequence ID" value="KRY09185.1"/>
    <property type="molecule type" value="Genomic_DNA"/>
</dbReference>